<sequence length="128" mass="14281">LGFKTFFFHCIWALLTETISVHLMMYNVFPGACTVSLLSVRTISGFPDQCLNGTPNVRDYRQQSHTGGHTYDDTMDARQCLICITSSDWMSGCTVGRKEAMAPFCHEIKGPHRGENGMLGPKQMAMDL</sequence>
<name>A0AAQ5YGD0_AMPOC</name>
<dbReference type="Ensembl" id="ENSAOCT00000054058.1">
    <property type="protein sequence ID" value="ENSAOCP00000051914.1"/>
    <property type="gene ID" value="ENSAOCG00000031483.1"/>
</dbReference>
<reference evidence="1 2" key="1">
    <citation type="submission" date="2022-01" db="EMBL/GenBank/DDBJ databases">
        <title>A chromosome-scale genome assembly of the false clownfish, Amphiprion ocellaris.</title>
        <authorList>
            <person name="Ryu T."/>
        </authorList>
    </citation>
    <scope>NUCLEOTIDE SEQUENCE [LARGE SCALE GENOMIC DNA]</scope>
</reference>
<dbReference type="Proteomes" id="UP001501940">
    <property type="component" value="Chromosome 11"/>
</dbReference>
<reference evidence="1" key="3">
    <citation type="submission" date="2025-09" db="UniProtKB">
        <authorList>
            <consortium name="Ensembl"/>
        </authorList>
    </citation>
    <scope>IDENTIFICATION</scope>
</reference>
<reference evidence="1" key="2">
    <citation type="submission" date="2025-08" db="UniProtKB">
        <authorList>
            <consortium name="Ensembl"/>
        </authorList>
    </citation>
    <scope>IDENTIFICATION</scope>
</reference>
<protein>
    <submittedName>
        <fullName evidence="1">Uncharacterized protein</fullName>
    </submittedName>
</protein>
<evidence type="ECO:0000313" key="2">
    <source>
        <dbReference type="Proteomes" id="UP001501940"/>
    </source>
</evidence>
<dbReference type="AlphaFoldDB" id="A0AAQ5YGD0"/>
<organism evidence="1 2">
    <name type="scientific">Amphiprion ocellaris</name>
    <name type="common">Clown anemonefish</name>
    <dbReference type="NCBI Taxonomy" id="80972"/>
    <lineage>
        <taxon>Eukaryota</taxon>
        <taxon>Metazoa</taxon>
        <taxon>Chordata</taxon>
        <taxon>Craniata</taxon>
        <taxon>Vertebrata</taxon>
        <taxon>Euteleostomi</taxon>
        <taxon>Actinopterygii</taxon>
        <taxon>Neopterygii</taxon>
        <taxon>Teleostei</taxon>
        <taxon>Neoteleostei</taxon>
        <taxon>Acanthomorphata</taxon>
        <taxon>Ovalentaria</taxon>
        <taxon>Pomacentridae</taxon>
        <taxon>Amphiprion</taxon>
    </lineage>
</organism>
<evidence type="ECO:0000313" key="1">
    <source>
        <dbReference type="Ensembl" id="ENSAOCP00000051914.1"/>
    </source>
</evidence>
<proteinExistence type="predicted"/>
<keyword evidence="2" id="KW-1185">Reference proteome</keyword>
<accession>A0AAQ5YGD0</accession>